<name>A0ABW3HKN2_9BACL</name>
<feature type="domain" description="HTH araC/xylS-type" evidence="9">
    <location>
        <begin position="435"/>
        <end position="531"/>
    </location>
</feature>
<dbReference type="SUPFAM" id="SSF46689">
    <property type="entry name" value="Homeodomain-like"/>
    <property type="match status" value="2"/>
</dbReference>
<protein>
    <submittedName>
        <fullName evidence="11">Response regulator</fullName>
    </submittedName>
</protein>
<dbReference type="SUPFAM" id="SSF52172">
    <property type="entry name" value="CheY-like"/>
    <property type="match status" value="1"/>
</dbReference>
<dbReference type="InterPro" id="IPR020449">
    <property type="entry name" value="Tscrpt_reg_AraC-type_HTH"/>
</dbReference>
<dbReference type="PANTHER" id="PTHR42713:SF3">
    <property type="entry name" value="TRANSCRIPTIONAL REGULATORY PROTEIN HPTR"/>
    <property type="match status" value="1"/>
</dbReference>
<sequence>MRMKAIIVEDEPKVRKGLAELVNWEQYGLELAGTAANGLEGLELFLQCEPHLVVADIRMPVKDGLAMTEAILERKPDTRVLIISGYDEFQYAQRCVALGVTNYLLKPIGKKQFHAELAKVVQSWREDRLKGEQIHLLEEKLKNHLPVLYNTFLDDWLSGNASLSEEALQESFAFLGVTYDFDNSAALALFELDIGEGGNYSISDRKLLEFAMHNIVSELAEQVGIVYQRGDGQTVVIYQSVSSDLVDDVMLWADKARVKVSAILNVSVTVGIGPEAVHIRQLPRIFQEARRMLRMKLSFGTDLILHERMVQADSAEAAAVLYESEQTLLTHAVERNNIADIERSIKGLFDKWKSQMPLAYPDEVSFQFIGLFTGLTHRLGKTIRAFLNKENMKKWRDPELFRSMDEMQEWWLERFIDLSRAYEGYRSDRKTKIVQQAKEYIDRHIYDQVTREAAAEHVYVNGSYLSRLFRDVTGESFSDFVMRKKMERAIHLLQIERVMVYEVADRLGYKDPSYFARVFKKYTGKSPSEYQ</sequence>
<evidence type="ECO:0000256" key="1">
    <source>
        <dbReference type="ARBA" id="ARBA00004496"/>
    </source>
</evidence>
<dbReference type="Pfam" id="PF00072">
    <property type="entry name" value="Response_reg"/>
    <property type="match status" value="1"/>
</dbReference>
<evidence type="ECO:0000256" key="6">
    <source>
        <dbReference type="ARBA" id="ARBA00023125"/>
    </source>
</evidence>
<evidence type="ECO:0000313" key="11">
    <source>
        <dbReference type="EMBL" id="MFD0958056.1"/>
    </source>
</evidence>
<evidence type="ECO:0000256" key="8">
    <source>
        <dbReference type="PROSITE-ProRule" id="PRU00169"/>
    </source>
</evidence>
<dbReference type="PROSITE" id="PS01124">
    <property type="entry name" value="HTH_ARAC_FAMILY_2"/>
    <property type="match status" value="1"/>
</dbReference>
<dbReference type="InterPro" id="IPR001789">
    <property type="entry name" value="Sig_transdc_resp-reg_receiver"/>
</dbReference>
<evidence type="ECO:0000259" key="10">
    <source>
        <dbReference type="PROSITE" id="PS50110"/>
    </source>
</evidence>
<evidence type="ECO:0000259" key="9">
    <source>
        <dbReference type="PROSITE" id="PS01124"/>
    </source>
</evidence>
<comment type="subcellular location">
    <subcellularLocation>
        <location evidence="1">Cytoplasm</location>
    </subcellularLocation>
</comment>
<dbReference type="PANTHER" id="PTHR42713">
    <property type="entry name" value="HISTIDINE KINASE-RELATED"/>
    <property type="match status" value="1"/>
</dbReference>
<dbReference type="InterPro" id="IPR018062">
    <property type="entry name" value="HTH_AraC-typ_CS"/>
</dbReference>
<gene>
    <name evidence="11" type="ORF">ACFQ2I_01495</name>
</gene>
<keyword evidence="7" id="KW-0804">Transcription</keyword>
<comment type="caution">
    <text evidence="11">The sequence shown here is derived from an EMBL/GenBank/DDBJ whole genome shotgun (WGS) entry which is preliminary data.</text>
</comment>
<proteinExistence type="predicted"/>
<accession>A0ABW3HKN2</accession>
<reference evidence="12" key="1">
    <citation type="journal article" date="2019" name="Int. J. Syst. Evol. Microbiol.">
        <title>The Global Catalogue of Microorganisms (GCM) 10K type strain sequencing project: providing services to taxonomists for standard genome sequencing and annotation.</title>
        <authorList>
            <consortium name="The Broad Institute Genomics Platform"/>
            <consortium name="The Broad Institute Genome Sequencing Center for Infectious Disease"/>
            <person name="Wu L."/>
            <person name="Ma J."/>
        </authorList>
    </citation>
    <scope>NUCLEOTIDE SEQUENCE [LARGE SCALE GENOMIC DNA]</scope>
    <source>
        <strain evidence="12">CCUG 59129</strain>
    </source>
</reference>
<evidence type="ECO:0000256" key="5">
    <source>
        <dbReference type="ARBA" id="ARBA00023015"/>
    </source>
</evidence>
<dbReference type="PROSITE" id="PS00041">
    <property type="entry name" value="HTH_ARAC_FAMILY_1"/>
    <property type="match status" value="1"/>
</dbReference>
<dbReference type="Pfam" id="PF17853">
    <property type="entry name" value="GGDEF_2"/>
    <property type="match status" value="1"/>
</dbReference>
<keyword evidence="12" id="KW-1185">Reference proteome</keyword>
<dbReference type="InterPro" id="IPR041522">
    <property type="entry name" value="CdaR_GGDEF"/>
</dbReference>
<dbReference type="InterPro" id="IPR011006">
    <property type="entry name" value="CheY-like_superfamily"/>
</dbReference>
<dbReference type="SMART" id="SM00448">
    <property type="entry name" value="REC"/>
    <property type="match status" value="1"/>
</dbReference>
<dbReference type="Pfam" id="PF12833">
    <property type="entry name" value="HTH_18"/>
    <property type="match status" value="1"/>
</dbReference>
<dbReference type="PRINTS" id="PR00032">
    <property type="entry name" value="HTHARAC"/>
</dbReference>
<organism evidence="11 12">
    <name type="scientific">Paenibacillus chungangensis</name>
    <dbReference type="NCBI Taxonomy" id="696535"/>
    <lineage>
        <taxon>Bacteria</taxon>
        <taxon>Bacillati</taxon>
        <taxon>Bacillota</taxon>
        <taxon>Bacilli</taxon>
        <taxon>Bacillales</taxon>
        <taxon>Paenibacillaceae</taxon>
        <taxon>Paenibacillus</taxon>
    </lineage>
</organism>
<dbReference type="EMBL" id="JBHTJZ010000004">
    <property type="protein sequence ID" value="MFD0958056.1"/>
    <property type="molecule type" value="Genomic_DNA"/>
</dbReference>
<dbReference type="CDD" id="cd17536">
    <property type="entry name" value="REC_YesN-like"/>
    <property type="match status" value="1"/>
</dbReference>
<dbReference type="InterPro" id="IPR009057">
    <property type="entry name" value="Homeodomain-like_sf"/>
</dbReference>
<dbReference type="Gene3D" id="3.40.50.2300">
    <property type="match status" value="1"/>
</dbReference>
<feature type="modified residue" description="4-aspartylphosphate" evidence="8">
    <location>
        <position position="56"/>
    </location>
</feature>
<keyword evidence="2" id="KW-0963">Cytoplasm</keyword>
<evidence type="ECO:0000256" key="3">
    <source>
        <dbReference type="ARBA" id="ARBA00022553"/>
    </source>
</evidence>
<dbReference type="InterPro" id="IPR051552">
    <property type="entry name" value="HptR"/>
</dbReference>
<evidence type="ECO:0000256" key="2">
    <source>
        <dbReference type="ARBA" id="ARBA00022490"/>
    </source>
</evidence>
<evidence type="ECO:0000256" key="7">
    <source>
        <dbReference type="ARBA" id="ARBA00023163"/>
    </source>
</evidence>
<keyword evidence="3 8" id="KW-0597">Phosphoprotein</keyword>
<evidence type="ECO:0000313" key="12">
    <source>
        <dbReference type="Proteomes" id="UP001596989"/>
    </source>
</evidence>
<keyword evidence="6" id="KW-0238">DNA-binding</keyword>
<dbReference type="SMART" id="SM00342">
    <property type="entry name" value="HTH_ARAC"/>
    <property type="match status" value="1"/>
</dbReference>
<evidence type="ECO:0000256" key="4">
    <source>
        <dbReference type="ARBA" id="ARBA00023012"/>
    </source>
</evidence>
<dbReference type="Proteomes" id="UP001596989">
    <property type="component" value="Unassembled WGS sequence"/>
</dbReference>
<feature type="domain" description="Response regulatory" evidence="10">
    <location>
        <begin position="4"/>
        <end position="121"/>
    </location>
</feature>
<keyword evidence="5" id="KW-0805">Transcription regulation</keyword>
<dbReference type="InterPro" id="IPR018060">
    <property type="entry name" value="HTH_AraC"/>
</dbReference>
<dbReference type="RefSeq" id="WP_377561687.1">
    <property type="nucleotide sequence ID" value="NZ_JBHTJZ010000004.1"/>
</dbReference>
<dbReference type="Gene3D" id="1.10.10.60">
    <property type="entry name" value="Homeodomain-like"/>
    <property type="match status" value="2"/>
</dbReference>
<dbReference type="PROSITE" id="PS50110">
    <property type="entry name" value="RESPONSE_REGULATORY"/>
    <property type="match status" value="1"/>
</dbReference>
<keyword evidence="4" id="KW-0902">Two-component regulatory system</keyword>